<name>A0A4Y9YBW6_9APHY</name>
<evidence type="ECO:0000259" key="2">
    <source>
        <dbReference type="PROSITE" id="PS50181"/>
    </source>
</evidence>
<comment type="caution">
    <text evidence="3">The sequence shown here is derived from an EMBL/GenBank/DDBJ whole genome shotgun (WGS) entry which is preliminary data.</text>
</comment>
<dbReference type="Pfam" id="PF00646">
    <property type="entry name" value="F-box"/>
    <property type="match status" value="1"/>
</dbReference>
<sequence>MPPKPSKQSRSSTSTNGVAPKAATVARWKNVRGRRGGLKDMLNMPMDIIREICLSLHPRDLLSLSRTSKSFNSFLMRRSSAYLWRGSLRNVEGLPPCPSGLIEPSWVSLVFSPYCTEEVAGFKKPCYLKSQIFEILDRCRVLSESGKWEEDRAALVETYVAEAEAVSEHAALCQTWAHNEECARRQEANTLMRQRLEDIIPRIRALGWGPELDFIQARDYAPLSQHKLVKSTKKLTDRAWQKIQGELMLCMDGIREDRLANEIQNTLTERWTVLNRYGAALLERYFRKHPELQQYGLNVADLALCKEFRDVMTAPADVVIDETNVLALEGQIGAIVDRWQEGVREQLSEVLAKHKFERNGGTDPLDLATTIFHVGEYPRYAWFPTIVADRGLRNPTPEAGRDWYEKFVYGQKVARCFVGCDMLCLVQPTDRMREIIQVCGKDPSAATAEDIDALNVQLVSDTSPEPTTWRDAMLDAAKDGSQRWWLESRGAESQFVFPTLKAEDPWLCDTWSDTNVRGSDTFLYSNCSPRNDDGHHTEADWMGPSPASLGAPIWRPIHPNSIARR</sequence>
<dbReference type="InterPro" id="IPR001810">
    <property type="entry name" value="F-box_dom"/>
</dbReference>
<dbReference type="EMBL" id="SEKV01000294">
    <property type="protein sequence ID" value="TFY59652.1"/>
    <property type="molecule type" value="Genomic_DNA"/>
</dbReference>
<organism evidence="3 4">
    <name type="scientific">Rhodofomes roseus</name>
    <dbReference type="NCBI Taxonomy" id="34475"/>
    <lineage>
        <taxon>Eukaryota</taxon>
        <taxon>Fungi</taxon>
        <taxon>Dikarya</taxon>
        <taxon>Basidiomycota</taxon>
        <taxon>Agaricomycotina</taxon>
        <taxon>Agaricomycetes</taxon>
        <taxon>Polyporales</taxon>
        <taxon>Rhodofomes</taxon>
    </lineage>
</organism>
<dbReference type="AlphaFoldDB" id="A0A4Y9YBW6"/>
<protein>
    <recommendedName>
        <fullName evidence="2">F-box domain-containing protein</fullName>
    </recommendedName>
</protein>
<gene>
    <name evidence="3" type="ORF">EVJ58_g5648</name>
</gene>
<accession>A0A4Y9YBW6</accession>
<feature type="domain" description="F-box" evidence="2">
    <location>
        <begin position="38"/>
        <end position="87"/>
    </location>
</feature>
<feature type="region of interest" description="Disordered" evidence="1">
    <location>
        <begin position="1"/>
        <end position="21"/>
    </location>
</feature>
<evidence type="ECO:0000313" key="3">
    <source>
        <dbReference type="EMBL" id="TFY59652.1"/>
    </source>
</evidence>
<dbReference type="InterPro" id="IPR036047">
    <property type="entry name" value="F-box-like_dom_sf"/>
</dbReference>
<dbReference type="CDD" id="cd09917">
    <property type="entry name" value="F-box_SF"/>
    <property type="match status" value="1"/>
</dbReference>
<evidence type="ECO:0000313" key="4">
    <source>
        <dbReference type="Proteomes" id="UP000298390"/>
    </source>
</evidence>
<dbReference type="PROSITE" id="PS50181">
    <property type="entry name" value="FBOX"/>
    <property type="match status" value="1"/>
</dbReference>
<feature type="compositionally biased region" description="Polar residues" evidence="1">
    <location>
        <begin position="1"/>
        <end position="17"/>
    </location>
</feature>
<dbReference type="SUPFAM" id="SSF81383">
    <property type="entry name" value="F-box domain"/>
    <property type="match status" value="1"/>
</dbReference>
<evidence type="ECO:0000256" key="1">
    <source>
        <dbReference type="SAM" id="MobiDB-lite"/>
    </source>
</evidence>
<dbReference type="Proteomes" id="UP000298390">
    <property type="component" value="Unassembled WGS sequence"/>
</dbReference>
<proteinExistence type="predicted"/>
<reference evidence="3 4" key="1">
    <citation type="submission" date="2019-01" db="EMBL/GenBank/DDBJ databases">
        <title>Genome sequencing of the rare red list fungi Fomitopsis rosea.</title>
        <authorList>
            <person name="Buettner E."/>
            <person name="Kellner H."/>
        </authorList>
    </citation>
    <scope>NUCLEOTIDE SEQUENCE [LARGE SCALE GENOMIC DNA]</scope>
    <source>
        <strain evidence="3 4">DSM 105464</strain>
    </source>
</reference>
<dbReference type="SMART" id="SM00256">
    <property type="entry name" value="FBOX"/>
    <property type="match status" value="1"/>
</dbReference>